<sequence>MSVKRVIADRLEKAREFADSVRAVYEDAYSKADELRKGGGNELIKEIHPAVKTTLEGGYQRAQTALDDFNQSLADKAIPSFRKSAVSREQLEQKAKGAQKKSVKGKTKASQQKNGSSSSKATQSVRSKK</sequence>
<organism evidence="2 3">
    <name type="scientific">Alkalimarinus alittae</name>
    <dbReference type="NCBI Taxonomy" id="2961619"/>
    <lineage>
        <taxon>Bacteria</taxon>
        <taxon>Pseudomonadati</taxon>
        <taxon>Pseudomonadota</taxon>
        <taxon>Gammaproteobacteria</taxon>
        <taxon>Alteromonadales</taxon>
        <taxon>Alteromonadaceae</taxon>
        <taxon>Alkalimarinus</taxon>
    </lineage>
</organism>
<feature type="compositionally biased region" description="Basic residues" evidence="1">
    <location>
        <begin position="97"/>
        <end position="107"/>
    </location>
</feature>
<keyword evidence="3" id="KW-1185">Reference proteome</keyword>
<gene>
    <name evidence="2" type="ORF">NKI27_06760</name>
</gene>
<accession>A0ABY6N625</accession>
<reference evidence="2" key="1">
    <citation type="submission" date="2022-06" db="EMBL/GenBank/DDBJ databases">
        <title>Alkalimarinus sp. nov., isolated from gut of a Alitta virens.</title>
        <authorList>
            <person name="Yang A.I."/>
            <person name="Shin N.-R."/>
        </authorList>
    </citation>
    <scope>NUCLEOTIDE SEQUENCE</scope>
    <source>
        <strain evidence="2">A2M4</strain>
    </source>
</reference>
<evidence type="ECO:0000256" key="1">
    <source>
        <dbReference type="SAM" id="MobiDB-lite"/>
    </source>
</evidence>
<feature type="region of interest" description="Disordered" evidence="1">
    <location>
        <begin position="84"/>
        <end position="129"/>
    </location>
</feature>
<protein>
    <submittedName>
        <fullName evidence="2">Uncharacterized protein</fullName>
    </submittedName>
</protein>
<feature type="compositionally biased region" description="Polar residues" evidence="1">
    <location>
        <begin position="108"/>
        <end position="129"/>
    </location>
</feature>
<dbReference type="RefSeq" id="WP_265048918.1">
    <property type="nucleotide sequence ID" value="NZ_CP100390.1"/>
</dbReference>
<proteinExistence type="predicted"/>
<name>A0ABY6N625_9ALTE</name>
<evidence type="ECO:0000313" key="2">
    <source>
        <dbReference type="EMBL" id="UZE97444.1"/>
    </source>
</evidence>
<dbReference type="EMBL" id="CP100390">
    <property type="protein sequence ID" value="UZE97444.1"/>
    <property type="molecule type" value="Genomic_DNA"/>
</dbReference>
<dbReference type="Proteomes" id="UP001163739">
    <property type="component" value="Chromosome"/>
</dbReference>
<evidence type="ECO:0000313" key="3">
    <source>
        <dbReference type="Proteomes" id="UP001163739"/>
    </source>
</evidence>